<dbReference type="InterPro" id="IPR001054">
    <property type="entry name" value="A/G_cyclase"/>
</dbReference>
<name>A0A6N7PNE7_9BACT</name>
<accession>A0A6N7PNE7</accession>
<dbReference type="SMART" id="SM00044">
    <property type="entry name" value="CYCc"/>
    <property type="match status" value="1"/>
</dbReference>
<evidence type="ECO:0000313" key="8">
    <source>
        <dbReference type="EMBL" id="MRG92326.1"/>
    </source>
</evidence>
<dbReference type="PROSITE" id="PS50011">
    <property type="entry name" value="PROTEIN_KINASE_DOM"/>
    <property type="match status" value="1"/>
</dbReference>
<evidence type="ECO:0000256" key="5">
    <source>
        <dbReference type="SAM" id="MobiDB-lite"/>
    </source>
</evidence>
<dbReference type="Gene3D" id="1.10.510.10">
    <property type="entry name" value="Transferase(Phosphotransferase) domain 1"/>
    <property type="match status" value="1"/>
</dbReference>
<dbReference type="Proteomes" id="UP000440224">
    <property type="component" value="Unassembled WGS sequence"/>
</dbReference>
<evidence type="ECO:0000259" key="7">
    <source>
        <dbReference type="PROSITE" id="PS50125"/>
    </source>
</evidence>
<dbReference type="RefSeq" id="WP_153819215.1">
    <property type="nucleotide sequence ID" value="NZ_WJIE01000003.1"/>
</dbReference>
<keyword evidence="8" id="KW-0418">Kinase</keyword>
<dbReference type="OrthoDB" id="222290at2"/>
<feature type="domain" description="Protein kinase" evidence="6">
    <location>
        <begin position="16"/>
        <end position="285"/>
    </location>
</feature>
<dbReference type="Gene3D" id="1.25.40.10">
    <property type="entry name" value="Tetratricopeptide repeat domain"/>
    <property type="match status" value="1"/>
</dbReference>
<dbReference type="PROSITE" id="PS50125">
    <property type="entry name" value="GUANYLATE_CYCLASE_2"/>
    <property type="match status" value="1"/>
</dbReference>
<protein>
    <submittedName>
        <fullName evidence="8">TOMM system kinase/cyclase fusion protein</fullName>
    </submittedName>
</protein>
<evidence type="ECO:0000256" key="1">
    <source>
        <dbReference type="ARBA" id="ARBA00004167"/>
    </source>
</evidence>
<dbReference type="InterPro" id="IPR008271">
    <property type="entry name" value="Ser/Thr_kinase_AS"/>
</dbReference>
<dbReference type="GO" id="GO:0004016">
    <property type="term" value="F:adenylate cyclase activity"/>
    <property type="evidence" value="ECO:0007669"/>
    <property type="project" value="UniProtKB-ARBA"/>
</dbReference>
<keyword evidence="8" id="KW-0808">Transferase</keyword>
<dbReference type="SMART" id="SM00220">
    <property type="entry name" value="S_TKc"/>
    <property type="match status" value="1"/>
</dbReference>
<dbReference type="InterPro" id="IPR017441">
    <property type="entry name" value="Protein_kinase_ATP_BS"/>
</dbReference>
<dbReference type="CDD" id="cd07302">
    <property type="entry name" value="CHD"/>
    <property type="match status" value="1"/>
</dbReference>
<comment type="subcellular location">
    <subcellularLocation>
        <location evidence="1">Membrane</location>
        <topology evidence="1">Single-pass membrane protein</topology>
    </subcellularLocation>
</comment>
<evidence type="ECO:0000256" key="4">
    <source>
        <dbReference type="PROSITE-ProRule" id="PRU10141"/>
    </source>
</evidence>
<feature type="domain" description="Guanylate cyclase" evidence="7">
    <location>
        <begin position="328"/>
        <end position="472"/>
    </location>
</feature>
<dbReference type="SUPFAM" id="SSF52540">
    <property type="entry name" value="P-loop containing nucleoside triphosphate hydrolases"/>
    <property type="match status" value="1"/>
</dbReference>
<dbReference type="SUPFAM" id="SSF56112">
    <property type="entry name" value="Protein kinase-like (PK-like)"/>
    <property type="match status" value="1"/>
</dbReference>
<comment type="caution">
    <text evidence="8">The sequence shown here is derived from an EMBL/GenBank/DDBJ whole genome shotgun (WGS) entry which is preliminary data.</text>
</comment>
<evidence type="ECO:0000313" key="9">
    <source>
        <dbReference type="Proteomes" id="UP000440224"/>
    </source>
</evidence>
<dbReference type="GO" id="GO:0016020">
    <property type="term" value="C:membrane"/>
    <property type="evidence" value="ECO:0007669"/>
    <property type="project" value="UniProtKB-SubCell"/>
</dbReference>
<dbReference type="PANTHER" id="PTHR16305:SF28">
    <property type="entry name" value="GUANYLATE CYCLASE DOMAIN-CONTAINING PROTEIN"/>
    <property type="match status" value="1"/>
</dbReference>
<reference evidence="8 9" key="1">
    <citation type="submission" date="2019-10" db="EMBL/GenBank/DDBJ databases">
        <title>A soil myxobacterium in the family Polyangiaceae.</title>
        <authorList>
            <person name="Li Y."/>
            <person name="Wang J."/>
        </authorList>
    </citation>
    <scope>NUCLEOTIDE SEQUENCE [LARGE SCALE GENOMIC DNA]</scope>
    <source>
        <strain evidence="8 9">DSM 14734</strain>
    </source>
</reference>
<organism evidence="8 9">
    <name type="scientific">Polyangium spumosum</name>
    <dbReference type="NCBI Taxonomy" id="889282"/>
    <lineage>
        <taxon>Bacteria</taxon>
        <taxon>Pseudomonadati</taxon>
        <taxon>Myxococcota</taxon>
        <taxon>Polyangia</taxon>
        <taxon>Polyangiales</taxon>
        <taxon>Polyangiaceae</taxon>
        <taxon>Polyangium</taxon>
    </lineage>
</organism>
<dbReference type="InterPro" id="IPR011009">
    <property type="entry name" value="Kinase-like_dom_sf"/>
</dbReference>
<sequence length="1357" mass="149520">MQDTAETIKAVFRDRYELLDQLGEGGFGTVYKARQLATGQSVAIKVLRLPETDGSQAQAKRIARFQREMQICAQMHHPNIVRLMDSGQAADGIVYSVFAFVPGKNLAEVIAEEGRLDPFEVRHFMTQILDALACSHAQGVVHRDLKPANIMIIPTGARRNAVVLDFGIGALTQEARREDKERLTVSNESIGTPSYAAPEQLLGQPPTPQSDLYAWGLVFLECLTGKRVVDGATLAEVVFKQLSPDPIPIPDYIADHRLGRILRRVTSKNPEARDAAAQPLMRELEACDMSGLRQRTGPVQITPAAPDAATATINMPNAAYRPSPPSQRLVEGERRQITALCCSLSAAGVGPRAADVEELDQILGVHQEACTEIARRFEGHVAGALGDAVLFYFGYPAAREDDARRAARAALAMAAEIRRRSPALLAERKARVDLRIGIHTGLVVARELRDPTPTTGLGYVMGTTPKLATRLSGLAKAGTILLSGSTQRLLRKQFLLEEYGVRAVDDSTAPVETFVLREGDPSSGVRDMPLVGRERELATLLDLFTRTRGGAGQAALVSGEPGIGKSRLARELDERLGSEARTWLECRCTPDSVNSAFYPIVDLLDRLLDPQREGGSEVRLGKLEALLSLHGFDLSEVMPLFAPLLSMSLPSKWAPLDVSPQKQRELTRNAVLSLLFEMSEKEPVVLAIEDLHWADPSTVELLGQLVAEVGSARVLALFTARPEFTPPWPSNAALQIQLGRLGKPEIEQMAAKVTGGRGLPAEVLEQITNRTDGVPLFVEELILAMIEAGTLVEREDRYVLARPLSEHSIPSTLRDSLMARLDRIGGAKETAQVAAAIGREFTFELLREVSALDPAEVQEHLDKLVAAELAYRKRRLKNPAYLFKHALVRDAAYDSMLKRSRQGVHARITKALEEKFPSVVNDRPDLLAHHHAAAEQKREAIGYAQKATMSALQRSSFAEATSQARDALSWVDAIEAPEERAQTELGLNGMLTMGLMARQGYASPEVATTLARSQELLDTLGDGPHSMPTLWALFMYHHLRGYRLKARALAERMLTFAERTQDVGHELATLCLLAQALLTEGKFEEGRRQIDRALPLYEPAAHRGHAFMFGLDSRVYAHMTQANLLWFLGYPEQAIRHGQAAVDWGREVKHNESYLAALFYLAAIHFWQLERDRAMELTETVLEISERYGLGMLQSYGNIFRSWVKRDAEAAGRLVANLRAAGQECGMSAWSALCAELEIEVGQCDAALARLEATLRQGEESSELYYKAELLRLKGACLLARDASAERAAEDCFRQAIAVAQLQSARMLELKASTALARLLRQRGDIDAAKEAIRPIYAWFSEGHDTPLLREARELLD</sequence>
<dbReference type="InterPro" id="IPR023889">
    <property type="entry name" value="TOMM_kin_cyc"/>
</dbReference>
<dbReference type="InterPro" id="IPR029787">
    <property type="entry name" value="Nucleotide_cyclase"/>
</dbReference>
<proteinExistence type="predicted"/>
<dbReference type="Pfam" id="PF00211">
    <property type="entry name" value="Guanylate_cyc"/>
    <property type="match status" value="1"/>
</dbReference>
<dbReference type="Pfam" id="PF00069">
    <property type="entry name" value="Pkinase"/>
    <property type="match status" value="1"/>
</dbReference>
<feature type="binding site" evidence="4">
    <location>
        <position position="45"/>
    </location>
    <ligand>
        <name>ATP</name>
        <dbReference type="ChEBI" id="CHEBI:30616"/>
    </ligand>
</feature>
<evidence type="ECO:0000259" key="6">
    <source>
        <dbReference type="PROSITE" id="PS50011"/>
    </source>
</evidence>
<dbReference type="GO" id="GO:0005524">
    <property type="term" value="F:ATP binding"/>
    <property type="evidence" value="ECO:0007669"/>
    <property type="project" value="UniProtKB-UniRule"/>
</dbReference>
<dbReference type="EMBL" id="WJIE01000003">
    <property type="protein sequence ID" value="MRG92326.1"/>
    <property type="molecule type" value="Genomic_DNA"/>
</dbReference>
<gene>
    <name evidence="8" type="ORF">GF068_10350</name>
</gene>
<feature type="region of interest" description="Disordered" evidence="5">
    <location>
        <begin position="179"/>
        <end position="200"/>
    </location>
</feature>
<evidence type="ECO:0000256" key="2">
    <source>
        <dbReference type="ARBA" id="ARBA00022741"/>
    </source>
</evidence>
<dbReference type="GO" id="GO:0009190">
    <property type="term" value="P:cyclic nucleotide biosynthetic process"/>
    <property type="evidence" value="ECO:0007669"/>
    <property type="project" value="InterPro"/>
</dbReference>
<dbReference type="GO" id="GO:0005737">
    <property type="term" value="C:cytoplasm"/>
    <property type="evidence" value="ECO:0007669"/>
    <property type="project" value="TreeGrafter"/>
</dbReference>
<keyword evidence="9" id="KW-1185">Reference proteome</keyword>
<keyword evidence="3 4" id="KW-0067">ATP-binding</keyword>
<dbReference type="PROSITE" id="PS00108">
    <property type="entry name" value="PROTEIN_KINASE_ST"/>
    <property type="match status" value="1"/>
</dbReference>
<dbReference type="CDD" id="cd14014">
    <property type="entry name" value="STKc_PknB_like"/>
    <property type="match status" value="1"/>
</dbReference>
<dbReference type="Pfam" id="PF13191">
    <property type="entry name" value="AAA_16"/>
    <property type="match status" value="1"/>
</dbReference>
<dbReference type="InterPro" id="IPR027417">
    <property type="entry name" value="P-loop_NTPase"/>
</dbReference>
<evidence type="ECO:0000256" key="3">
    <source>
        <dbReference type="ARBA" id="ARBA00022840"/>
    </source>
</evidence>
<dbReference type="GO" id="GO:0035556">
    <property type="term" value="P:intracellular signal transduction"/>
    <property type="evidence" value="ECO:0007669"/>
    <property type="project" value="InterPro"/>
</dbReference>
<dbReference type="InterPro" id="IPR041664">
    <property type="entry name" value="AAA_16"/>
</dbReference>
<dbReference type="GO" id="GO:0004672">
    <property type="term" value="F:protein kinase activity"/>
    <property type="evidence" value="ECO:0007669"/>
    <property type="project" value="InterPro"/>
</dbReference>
<dbReference type="Gene3D" id="3.40.50.300">
    <property type="entry name" value="P-loop containing nucleotide triphosphate hydrolases"/>
    <property type="match status" value="1"/>
</dbReference>
<dbReference type="SUPFAM" id="SSF48452">
    <property type="entry name" value="TPR-like"/>
    <property type="match status" value="1"/>
</dbReference>
<keyword evidence="2 4" id="KW-0547">Nucleotide-binding</keyword>
<dbReference type="SUPFAM" id="SSF55073">
    <property type="entry name" value="Nucleotide cyclase"/>
    <property type="match status" value="1"/>
</dbReference>
<dbReference type="PANTHER" id="PTHR16305">
    <property type="entry name" value="TESTICULAR SOLUBLE ADENYLYL CYCLASE"/>
    <property type="match status" value="1"/>
</dbReference>
<dbReference type="InterPro" id="IPR011990">
    <property type="entry name" value="TPR-like_helical_dom_sf"/>
</dbReference>
<dbReference type="InterPro" id="IPR000719">
    <property type="entry name" value="Prot_kinase_dom"/>
</dbReference>
<dbReference type="PROSITE" id="PS00107">
    <property type="entry name" value="PROTEIN_KINASE_ATP"/>
    <property type="match status" value="1"/>
</dbReference>
<dbReference type="Gene3D" id="3.30.70.1230">
    <property type="entry name" value="Nucleotide cyclase"/>
    <property type="match status" value="1"/>
</dbReference>
<dbReference type="NCBIfam" id="TIGR03903">
    <property type="entry name" value="TOMM_kin_cyc"/>
    <property type="match status" value="1"/>
</dbReference>